<dbReference type="InterPro" id="IPR051794">
    <property type="entry name" value="PG_Endopeptidase_C40"/>
</dbReference>
<evidence type="ECO:0000256" key="3">
    <source>
        <dbReference type="ARBA" id="ARBA00022729"/>
    </source>
</evidence>
<dbReference type="PROSITE" id="PS51935">
    <property type="entry name" value="NLPC_P60"/>
    <property type="match status" value="1"/>
</dbReference>
<dbReference type="AlphaFoldDB" id="A0AAW9K0P7"/>
<keyword evidence="5" id="KW-0788">Thiol protease</keyword>
<gene>
    <name evidence="10" type="ORF">RAK27_11620</name>
</gene>
<feature type="region of interest" description="Disordered" evidence="7">
    <location>
        <begin position="251"/>
        <end position="294"/>
    </location>
</feature>
<dbReference type="InterPro" id="IPR038765">
    <property type="entry name" value="Papain-like_cys_pep_sf"/>
</dbReference>
<feature type="signal peptide" evidence="8">
    <location>
        <begin position="1"/>
        <end position="27"/>
    </location>
</feature>
<name>A0AAW9K0P7_CARML</name>
<comment type="similarity">
    <text evidence="1">Belongs to the peptidase C40 family.</text>
</comment>
<evidence type="ECO:0000256" key="7">
    <source>
        <dbReference type="SAM" id="MobiDB-lite"/>
    </source>
</evidence>
<proteinExistence type="inferred from homology"/>
<protein>
    <submittedName>
        <fullName evidence="10">NlpC/P60 family protein</fullName>
    </submittedName>
</protein>
<dbReference type="InterPro" id="IPR000064">
    <property type="entry name" value="NLP_P60_dom"/>
</dbReference>
<keyword evidence="4" id="KW-0378">Hydrolase</keyword>
<feature type="chain" id="PRO_5043936882" evidence="8">
    <location>
        <begin position="28"/>
        <end position="431"/>
    </location>
</feature>
<organism evidence="10 11">
    <name type="scientific">Carnobacterium maltaromaticum</name>
    <name type="common">Carnobacterium piscicola</name>
    <dbReference type="NCBI Taxonomy" id="2751"/>
    <lineage>
        <taxon>Bacteria</taxon>
        <taxon>Bacillati</taxon>
        <taxon>Bacillota</taxon>
        <taxon>Bacilli</taxon>
        <taxon>Lactobacillales</taxon>
        <taxon>Carnobacteriaceae</taxon>
        <taxon>Carnobacterium</taxon>
    </lineage>
</organism>
<feature type="domain" description="NlpC/P60" evidence="9">
    <location>
        <begin position="300"/>
        <end position="431"/>
    </location>
</feature>
<keyword evidence="3 8" id="KW-0732">Signal</keyword>
<dbReference type="GO" id="GO:0006508">
    <property type="term" value="P:proteolysis"/>
    <property type="evidence" value="ECO:0007669"/>
    <property type="project" value="UniProtKB-KW"/>
</dbReference>
<dbReference type="Proteomes" id="UP001290462">
    <property type="component" value="Unassembled WGS sequence"/>
</dbReference>
<evidence type="ECO:0000256" key="8">
    <source>
        <dbReference type="SAM" id="SignalP"/>
    </source>
</evidence>
<dbReference type="PANTHER" id="PTHR47359">
    <property type="entry name" value="PEPTIDOGLYCAN DL-ENDOPEPTIDASE CWLO"/>
    <property type="match status" value="1"/>
</dbReference>
<dbReference type="Gene3D" id="6.10.250.3150">
    <property type="match status" value="1"/>
</dbReference>
<accession>A0AAW9K0P7</accession>
<comment type="caution">
    <text evidence="10">The sequence shown here is derived from an EMBL/GenBank/DDBJ whole genome shotgun (WGS) entry which is preliminary data.</text>
</comment>
<evidence type="ECO:0000256" key="4">
    <source>
        <dbReference type="ARBA" id="ARBA00022801"/>
    </source>
</evidence>
<dbReference type="Pfam" id="PF00877">
    <property type="entry name" value="NLPC_P60"/>
    <property type="match status" value="1"/>
</dbReference>
<dbReference type="RefSeq" id="WP_322809162.1">
    <property type="nucleotide sequence ID" value="NZ_JAVBVO010000003.1"/>
</dbReference>
<dbReference type="Pfam" id="PF24568">
    <property type="entry name" value="CC_PcsB"/>
    <property type="match status" value="1"/>
</dbReference>
<evidence type="ECO:0000256" key="1">
    <source>
        <dbReference type="ARBA" id="ARBA00007074"/>
    </source>
</evidence>
<reference evidence="10" key="1">
    <citation type="submission" date="2023-08" db="EMBL/GenBank/DDBJ databases">
        <title>Genomic characterization of piscicolin 126 produced by Carnobacterium maltaromaticum CM22 strain isolated from salmon (Salmo salar).</title>
        <authorList>
            <person name="Gonzalez-Gragera E."/>
            <person name="Garcia-Lopez J.D."/>
            <person name="Teso-Perez C."/>
            <person name="Gimenez-Hernandez I."/>
            <person name="Peralta-Sanchez J.M."/>
            <person name="Valdivia E."/>
            <person name="Montalban-Lopez M."/>
            <person name="Martin-Platero A.M."/>
            <person name="Banos A."/>
            <person name="Martinez-Bueno M."/>
        </authorList>
    </citation>
    <scope>NUCLEOTIDE SEQUENCE</scope>
    <source>
        <strain evidence="10">CM22</strain>
    </source>
</reference>
<evidence type="ECO:0000313" key="11">
    <source>
        <dbReference type="Proteomes" id="UP001290462"/>
    </source>
</evidence>
<dbReference type="PANTHER" id="PTHR47359:SF3">
    <property type="entry name" value="NLP_P60 DOMAIN-CONTAINING PROTEIN-RELATED"/>
    <property type="match status" value="1"/>
</dbReference>
<dbReference type="InterPro" id="IPR057309">
    <property type="entry name" value="PcsB_CC"/>
</dbReference>
<evidence type="ECO:0000313" key="10">
    <source>
        <dbReference type="EMBL" id="MDZ5759311.1"/>
    </source>
</evidence>
<evidence type="ECO:0000256" key="5">
    <source>
        <dbReference type="ARBA" id="ARBA00022807"/>
    </source>
</evidence>
<dbReference type="Gene3D" id="3.90.1720.10">
    <property type="entry name" value="endopeptidase domain like (from Nostoc punctiforme)"/>
    <property type="match status" value="1"/>
</dbReference>
<evidence type="ECO:0000256" key="6">
    <source>
        <dbReference type="SAM" id="Coils"/>
    </source>
</evidence>
<evidence type="ECO:0000259" key="9">
    <source>
        <dbReference type="PROSITE" id="PS51935"/>
    </source>
</evidence>
<evidence type="ECO:0000256" key="2">
    <source>
        <dbReference type="ARBA" id="ARBA00022670"/>
    </source>
</evidence>
<sequence length="431" mass="47485">MQKKVIKLVVLGLLSTSVLNMPLNVWADELDNKITSQETKINEVAQQEQKVEAELKSVQTDMATIENTAIELATKEKGLNQDKQRLNENIEKLTTIIDQREVEIANQARAAQVNGDPANYLRMITEATSISEVLGRIHAVWTLISANTSILKTQEQDKKLVEASQFEIDMTIKKLNETILASEKKKSELQNKQLQQVVLQSDLAARRSTEEEQKNKYIGEKEAAQLQQAENERLKKVADEQKLAEEKALAAATNKKTEDEKVQASNPTPVSVVEPEKPLEVTPPAQPQVPAPTPDPPTVGYNVPALLAEAQKWIGTPYSWGGGNTNGPSLGFGEGANTVGFDCSSFVQYVFGRLGIGLPRTTYQQEYQGTYLELSQLQAGDLIFWGGRGSTHHVGIYMGGNQYIHAPETGDVVKISSVSSYNPPSFGVRVR</sequence>
<feature type="compositionally biased region" description="Pro residues" evidence="7">
    <location>
        <begin position="284"/>
        <end position="294"/>
    </location>
</feature>
<dbReference type="GO" id="GO:0008234">
    <property type="term" value="F:cysteine-type peptidase activity"/>
    <property type="evidence" value="ECO:0007669"/>
    <property type="project" value="UniProtKB-KW"/>
</dbReference>
<dbReference type="SUPFAM" id="SSF54001">
    <property type="entry name" value="Cysteine proteinases"/>
    <property type="match status" value="1"/>
</dbReference>
<dbReference type="EMBL" id="JAVBVO010000003">
    <property type="protein sequence ID" value="MDZ5759311.1"/>
    <property type="molecule type" value="Genomic_DNA"/>
</dbReference>
<feature type="coiled-coil region" evidence="6">
    <location>
        <begin position="27"/>
        <end position="103"/>
    </location>
</feature>
<keyword evidence="2" id="KW-0645">Protease</keyword>
<keyword evidence="6" id="KW-0175">Coiled coil</keyword>